<dbReference type="Pfam" id="PF19700">
    <property type="entry name" value="DUF6198"/>
    <property type="match status" value="1"/>
</dbReference>
<accession>A0A2T3G5U1</accession>
<keyword evidence="3" id="KW-1185">Reference proteome</keyword>
<protein>
    <recommendedName>
        <fullName evidence="4">YitT family protein</fullName>
    </recommendedName>
</protein>
<evidence type="ECO:0000256" key="1">
    <source>
        <dbReference type="SAM" id="Phobius"/>
    </source>
</evidence>
<dbReference type="PANTHER" id="PTHR40078">
    <property type="entry name" value="INTEGRAL MEMBRANE PROTEIN-RELATED"/>
    <property type="match status" value="1"/>
</dbReference>
<dbReference type="RefSeq" id="WP_107029110.1">
    <property type="nucleotide sequence ID" value="NZ_PYLQ01000002.1"/>
</dbReference>
<keyword evidence="1" id="KW-0812">Transmembrane</keyword>
<organism evidence="2 3">
    <name type="scientific">Faecalibacillus intestinalis</name>
    <dbReference type="NCBI Taxonomy" id="1982626"/>
    <lineage>
        <taxon>Bacteria</taxon>
        <taxon>Bacillati</taxon>
        <taxon>Bacillota</taxon>
        <taxon>Erysipelotrichia</taxon>
        <taxon>Erysipelotrichales</taxon>
        <taxon>Coprobacillaceae</taxon>
        <taxon>Faecalibacillus</taxon>
    </lineage>
</organism>
<dbReference type="AlphaFoldDB" id="A0A2T3G5U1"/>
<dbReference type="EMBL" id="PYLQ01000002">
    <property type="protein sequence ID" value="PST42906.1"/>
    <property type="molecule type" value="Genomic_DNA"/>
</dbReference>
<dbReference type="PANTHER" id="PTHR40078:SF1">
    <property type="entry name" value="INTEGRAL MEMBRANE PROTEIN"/>
    <property type="match status" value="1"/>
</dbReference>
<proteinExistence type="predicted"/>
<reference evidence="2 3" key="1">
    <citation type="journal article" date="2019" name="Int. J. Syst. Evol. Microbiol.">
        <title>Faecalibacillus intestinalis gen. nov., sp. nov. and Faecalibacillus faecis sp. nov., isolated from human faeces.</title>
        <authorList>
            <person name="Seo B."/>
            <person name="Jeon K."/>
            <person name="Baek I."/>
            <person name="Lee Y.M."/>
            <person name="Baek K."/>
            <person name="Ko G."/>
        </authorList>
    </citation>
    <scope>NUCLEOTIDE SEQUENCE [LARGE SCALE GENOMIC DNA]</scope>
    <source>
        <strain evidence="2 3">SNUG30099</strain>
    </source>
</reference>
<name>A0A2T3G5U1_9FIRM</name>
<evidence type="ECO:0000313" key="2">
    <source>
        <dbReference type="EMBL" id="PST42906.1"/>
    </source>
</evidence>
<dbReference type="Proteomes" id="UP000240974">
    <property type="component" value="Unassembled WGS sequence"/>
</dbReference>
<dbReference type="InterPro" id="IPR038750">
    <property type="entry name" value="YczE/YyaS-like"/>
</dbReference>
<evidence type="ECO:0000313" key="3">
    <source>
        <dbReference type="Proteomes" id="UP000240974"/>
    </source>
</evidence>
<feature type="transmembrane region" description="Helical" evidence="1">
    <location>
        <begin position="99"/>
        <end position="119"/>
    </location>
</feature>
<sequence>MKKRYSLLVIGTVIMALGVTLAVKGGYGCDPLSMVWEGLTIRFPISLGIANLIVSSIFIVMTLFVDKKQISIGTIINPLVMSISTDLFMQIIRPFSIEGLQMMQSILGVFIMAIGVGIYTSSDLGKGAYDAIVFGTAHRFNKKLFFVRSLFDLLSLVIGLTMNAHFGIATIMAVLFVGKIIQFSNEFMIKRIFCEVDRINMKLD</sequence>
<keyword evidence="1" id="KW-0472">Membrane</keyword>
<evidence type="ECO:0008006" key="4">
    <source>
        <dbReference type="Google" id="ProtNLM"/>
    </source>
</evidence>
<feature type="transmembrane region" description="Helical" evidence="1">
    <location>
        <begin position="153"/>
        <end position="181"/>
    </location>
</feature>
<comment type="caution">
    <text evidence="2">The sequence shown here is derived from an EMBL/GenBank/DDBJ whole genome shotgun (WGS) entry which is preliminary data.</text>
</comment>
<gene>
    <name evidence="2" type="ORF">C7U54_01840</name>
</gene>
<keyword evidence="1" id="KW-1133">Transmembrane helix</keyword>
<feature type="transmembrane region" description="Helical" evidence="1">
    <location>
        <begin position="46"/>
        <end position="65"/>
    </location>
</feature>